<dbReference type="InterPro" id="IPR000702">
    <property type="entry name" value="Ribosomal_uL6-like"/>
</dbReference>
<dbReference type="PRINTS" id="PR00059">
    <property type="entry name" value="RIBOSOMALL6"/>
</dbReference>
<evidence type="ECO:0000313" key="9">
    <source>
        <dbReference type="Proteomes" id="UP000000483"/>
    </source>
</evidence>
<dbReference type="STRING" id="880072.Desac_1441"/>
<dbReference type="HAMAP" id="MF_01365_B">
    <property type="entry name" value="Ribosomal_uL6_B"/>
    <property type="match status" value="1"/>
</dbReference>
<gene>
    <name evidence="4" type="primary">rplF</name>
    <name evidence="8" type="ordered locus">Desac_1441</name>
</gene>
<evidence type="ECO:0000313" key="8">
    <source>
        <dbReference type="EMBL" id="AEB09296.1"/>
    </source>
</evidence>
<proteinExistence type="inferred from homology"/>
<dbReference type="EMBL" id="CP002629">
    <property type="protein sequence ID" value="AEB09296.1"/>
    <property type="molecule type" value="Genomic_DNA"/>
</dbReference>
<dbReference type="GO" id="GO:0022625">
    <property type="term" value="C:cytosolic large ribosomal subunit"/>
    <property type="evidence" value="ECO:0007669"/>
    <property type="project" value="UniProtKB-UniRule"/>
</dbReference>
<evidence type="ECO:0000256" key="6">
    <source>
        <dbReference type="RuleBase" id="RU003870"/>
    </source>
</evidence>
<protein>
    <recommendedName>
        <fullName evidence="4">Large ribosomal subunit protein uL6</fullName>
    </recommendedName>
</protein>
<sequence length="179" mass="19980">MSRIGKQPIPLPKEVKVNYDNGSLTVKGPKGTLARHLHPLVDLEITPTELKVLLRDDNKSYWRYWGLERTLVANMITGVSTGFLKTLEIVGTGYKVEDKGDHLLFSLGYSHPIEYRLPTGITAKVEKTNRLILEGADKESLGQTAAVIRQMRPPEPYKGKGIKYADEVIRRKVGKAGGR</sequence>
<organism evidence="8 9">
    <name type="scientific">Desulfobacca acetoxidans (strain ATCC 700848 / DSM 11109 / ASRB2)</name>
    <dbReference type="NCBI Taxonomy" id="880072"/>
    <lineage>
        <taxon>Bacteria</taxon>
        <taxon>Pseudomonadati</taxon>
        <taxon>Thermodesulfobacteriota</taxon>
        <taxon>Desulfobaccia</taxon>
        <taxon>Desulfobaccales</taxon>
        <taxon>Desulfobaccaceae</taxon>
        <taxon>Desulfobacca</taxon>
    </lineage>
</organism>
<dbReference type="SUPFAM" id="SSF56053">
    <property type="entry name" value="Ribosomal protein L6"/>
    <property type="match status" value="2"/>
</dbReference>
<evidence type="ECO:0000256" key="4">
    <source>
        <dbReference type="HAMAP-Rule" id="MF_01365"/>
    </source>
</evidence>
<dbReference type="GO" id="GO:0003735">
    <property type="term" value="F:structural constituent of ribosome"/>
    <property type="evidence" value="ECO:0007669"/>
    <property type="project" value="UniProtKB-UniRule"/>
</dbReference>
<evidence type="ECO:0000256" key="1">
    <source>
        <dbReference type="ARBA" id="ARBA00009356"/>
    </source>
</evidence>
<evidence type="ECO:0000256" key="5">
    <source>
        <dbReference type="RuleBase" id="RU003869"/>
    </source>
</evidence>
<dbReference type="GO" id="GO:0019843">
    <property type="term" value="F:rRNA binding"/>
    <property type="evidence" value="ECO:0007669"/>
    <property type="project" value="UniProtKB-UniRule"/>
</dbReference>
<dbReference type="PROSITE" id="PS00525">
    <property type="entry name" value="RIBOSOMAL_L6_1"/>
    <property type="match status" value="1"/>
</dbReference>
<comment type="function">
    <text evidence="4 6">This protein binds to the 23S rRNA, and is important in its secondary structure. It is located near the subunit interface in the base of the L7/L12 stalk, and near the tRNA binding site of the peptidyltransferase center.</text>
</comment>
<reference evidence="8 9" key="1">
    <citation type="journal article" date="2011" name="Stand. Genomic Sci.">
        <title>Complete genome sequence of the acetate-degrading sulfate reducer Desulfobacca acetoxidans type strain (ASRB2).</title>
        <authorList>
            <person name="Goker M."/>
            <person name="Teshima H."/>
            <person name="Lapidus A."/>
            <person name="Nolan M."/>
            <person name="Lucas S."/>
            <person name="Hammon N."/>
            <person name="Deshpande S."/>
            <person name="Cheng J.F."/>
            <person name="Tapia R."/>
            <person name="Han C."/>
            <person name="Goodwin L."/>
            <person name="Pitluck S."/>
            <person name="Huntemann M."/>
            <person name="Liolios K."/>
            <person name="Ivanova N."/>
            <person name="Pagani I."/>
            <person name="Mavromatis K."/>
            <person name="Ovchinikova G."/>
            <person name="Pati A."/>
            <person name="Chen A."/>
            <person name="Palaniappan K."/>
            <person name="Land M."/>
            <person name="Hauser L."/>
            <person name="Brambilla E.M."/>
            <person name="Rohde M."/>
            <person name="Spring S."/>
            <person name="Detter J.C."/>
            <person name="Woyke T."/>
            <person name="Bristow J."/>
            <person name="Eisen J.A."/>
            <person name="Markowitz V."/>
            <person name="Hugenholtz P."/>
            <person name="Kyrpides N.C."/>
            <person name="Klenk H.P."/>
        </authorList>
    </citation>
    <scope>NUCLEOTIDE SEQUENCE [LARGE SCALE GENOMIC DNA]</scope>
    <source>
        <strain evidence="9">ATCC 700848 / DSM 11109 / ASRB2</strain>
    </source>
</reference>
<dbReference type="InterPro" id="IPR036789">
    <property type="entry name" value="Ribosomal_uL6-like_a/b-dom_sf"/>
</dbReference>
<dbReference type="RefSeq" id="WP_013706407.1">
    <property type="nucleotide sequence ID" value="NC_015388.1"/>
</dbReference>
<dbReference type="InterPro" id="IPR019906">
    <property type="entry name" value="Ribosomal_uL6_bac-type"/>
</dbReference>
<dbReference type="PANTHER" id="PTHR11655:SF14">
    <property type="entry name" value="LARGE RIBOSOMAL SUBUNIT PROTEIN UL6M"/>
    <property type="match status" value="1"/>
</dbReference>
<keyword evidence="4 6" id="KW-0699">rRNA-binding</keyword>
<dbReference type="Gene3D" id="3.90.930.12">
    <property type="entry name" value="Ribosomal protein L6, alpha-beta domain"/>
    <property type="match status" value="2"/>
</dbReference>
<comment type="subunit">
    <text evidence="4">Part of the 50S ribosomal subunit.</text>
</comment>
<dbReference type="FunFam" id="3.90.930.12:FF:000001">
    <property type="entry name" value="50S ribosomal protein L6"/>
    <property type="match status" value="1"/>
</dbReference>
<dbReference type="OrthoDB" id="9805007at2"/>
<accession>F2NJC4</accession>
<dbReference type="eggNOG" id="COG0097">
    <property type="taxonomic scope" value="Bacteria"/>
</dbReference>
<dbReference type="InterPro" id="IPR002358">
    <property type="entry name" value="Ribosomal_uL6_CS"/>
</dbReference>
<dbReference type="PANTHER" id="PTHR11655">
    <property type="entry name" value="60S/50S RIBOSOMAL PROTEIN L6/L9"/>
    <property type="match status" value="1"/>
</dbReference>
<name>F2NJC4_DESAR</name>
<dbReference type="HOGENOM" id="CLU_065464_1_2_7"/>
<feature type="domain" description="Large ribosomal subunit protein uL6 alpha-beta" evidence="7">
    <location>
        <begin position="90"/>
        <end position="164"/>
    </location>
</feature>
<keyword evidence="9" id="KW-1185">Reference proteome</keyword>
<evidence type="ECO:0000259" key="7">
    <source>
        <dbReference type="Pfam" id="PF00347"/>
    </source>
</evidence>
<comment type="similarity">
    <text evidence="1 4 5">Belongs to the universal ribosomal protein uL6 family.</text>
</comment>
<dbReference type="InterPro" id="IPR020040">
    <property type="entry name" value="Ribosomal_uL6_a/b-dom"/>
</dbReference>
<dbReference type="KEGG" id="dao:Desac_1441"/>
<dbReference type="Proteomes" id="UP000000483">
    <property type="component" value="Chromosome"/>
</dbReference>
<evidence type="ECO:0000256" key="2">
    <source>
        <dbReference type="ARBA" id="ARBA00022980"/>
    </source>
</evidence>
<dbReference type="PIRSF" id="PIRSF002162">
    <property type="entry name" value="Ribosomal_L6"/>
    <property type="match status" value="1"/>
</dbReference>
<dbReference type="Pfam" id="PF00347">
    <property type="entry name" value="Ribosomal_L6"/>
    <property type="match status" value="2"/>
</dbReference>
<keyword evidence="2 4" id="KW-0689">Ribosomal protein</keyword>
<reference evidence="9" key="2">
    <citation type="submission" date="2011-03" db="EMBL/GenBank/DDBJ databases">
        <title>The complete genome of Desulfobacca acetoxidans DSM 11109.</title>
        <authorList>
            <consortium name="US DOE Joint Genome Institute (JGI-PGF)"/>
            <person name="Lucas S."/>
            <person name="Copeland A."/>
            <person name="Lapidus A."/>
            <person name="Bruce D."/>
            <person name="Goodwin L."/>
            <person name="Pitluck S."/>
            <person name="Peters L."/>
            <person name="Kyrpides N."/>
            <person name="Mavromatis K."/>
            <person name="Ivanova N."/>
            <person name="Ovchinnikova G."/>
            <person name="Teshima H."/>
            <person name="Detter J.C."/>
            <person name="Han C."/>
            <person name="Land M."/>
            <person name="Hauser L."/>
            <person name="Markowitz V."/>
            <person name="Cheng J.-F."/>
            <person name="Hugenholtz P."/>
            <person name="Woyke T."/>
            <person name="Wu D."/>
            <person name="Spring S."/>
            <person name="Schueler E."/>
            <person name="Brambilla E."/>
            <person name="Klenk H.-P."/>
            <person name="Eisen J.A."/>
        </authorList>
    </citation>
    <scope>NUCLEOTIDE SEQUENCE [LARGE SCALE GENOMIC DNA]</scope>
    <source>
        <strain evidence="9">ATCC 700848 / DSM 11109 / ASRB2</strain>
    </source>
</reference>
<dbReference type="GO" id="GO:0002181">
    <property type="term" value="P:cytoplasmic translation"/>
    <property type="evidence" value="ECO:0007669"/>
    <property type="project" value="TreeGrafter"/>
</dbReference>
<dbReference type="NCBIfam" id="TIGR03654">
    <property type="entry name" value="L6_bact"/>
    <property type="match status" value="1"/>
</dbReference>
<keyword evidence="3 4" id="KW-0687">Ribonucleoprotein</keyword>
<dbReference type="AlphaFoldDB" id="F2NJC4"/>
<keyword evidence="4 6" id="KW-0694">RNA-binding</keyword>
<evidence type="ECO:0000256" key="3">
    <source>
        <dbReference type="ARBA" id="ARBA00023274"/>
    </source>
</evidence>
<feature type="domain" description="Large ribosomal subunit protein uL6 alpha-beta" evidence="7">
    <location>
        <begin position="12"/>
        <end position="82"/>
    </location>
</feature>